<dbReference type="Proteomes" id="UP000249390">
    <property type="component" value="Unassembled WGS sequence"/>
</dbReference>
<evidence type="ECO:0000259" key="1">
    <source>
        <dbReference type="Pfam" id="PF10536"/>
    </source>
</evidence>
<dbReference type="InterPro" id="IPR044824">
    <property type="entry name" value="MAIN-like"/>
</dbReference>
<dbReference type="EMBL" id="NQVE01000098">
    <property type="protein sequence ID" value="RAL48494.1"/>
    <property type="molecule type" value="Genomic_DNA"/>
</dbReference>
<reference evidence="2 3" key="1">
    <citation type="submission" date="2018-06" db="EMBL/GenBank/DDBJ databases">
        <title>The Genome of Cuscuta australis (Dodder) Provides Insight into the Evolution of Plant Parasitism.</title>
        <authorList>
            <person name="Liu H."/>
        </authorList>
    </citation>
    <scope>NUCLEOTIDE SEQUENCE [LARGE SCALE GENOMIC DNA]</scope>
    <source>
        <strain evidence="3">cv. Yunnan</strain>
        <tissue evidence="2">Vines</tissue>
    </source>
</reference>
<dbReference type="GO" id="GO:0010073">
    <property type="term" value="P:meristem maintenance"/>
    <property type="evidence" value="ECO:0007669"/>
    <property type="project" value="InterPro"/>
</dbReference>
<evidence type="ECO:0000313" key="2">
    <source>
        <dbReference type="EMBL" id="RAL48494.1"/>
    </source>
</evidence>
<sequence>MNDEMLTLQATHRSSRVWSHQAFADKRVSVCRNDSRILEKFRDDRVEQSLRRSGFYGDVECLIGLRVDGEPVVFPEMVNPNTYLELFREVIGFEVLPGNTDREAERYIASVILQLLGGTLFPNSTGRFVAVEFLPLLRTPEITAQFSWGSAVLANLYRNLWLCFVVTALGLVTYHSSEARSARA</sequence>
<dbReference type="AlphaFoldDB" id="A0A328DS85"/>
<protein>
    <recommendedName>
        <fullName evidence="1">Aminotransferase-like plant mobile domain-containing protein</fullName>
    </recommendedName>
</protein>
<comment type="caution">
    <text evidence="2">The sequence shown here is derived from an EMBL/GenBank/DDBJ whole genome shotgun (WGS) entry which is preliminary data.</text>
</comment>
<dbReference type="PANTHER" id="PTHR46033">
    <property type="entry name" value="PROTEIN MAIN-LIKE 2"/>
    <property type="match status" value="1"/>
</dbReference>
<proteinExistence type="predicted"/>
<dbReference type="Pfam" id="PF10536">
    <property type="entry name" value="PMD"/>
    <property type="match status" value="1"/>
</dbReference>
<name>A0A328DS85_9ASTE</name>
<gene>
    <name evidence="2" type="ORF">DM860_005918</name>
</gene>
<feature type="domain" description="Aminotransferase-like plant mobile" evidence="1">
    <location>
        <begin position="58"/>
        <end position="160"/>
    </location>
</feature>
<accession>A0A328DS85</accession>
<dbReference type="PANTHER" id="PTHR46033:SF8">
    <property type="entry name" value="PROTEIN MAINTENANCE OF MERISTEMS-LIKE"/>
    <property type="match status" value="1"/>
</dbReference>
<organism evidence="2 3">
    <name type="scientific">Cuscuta australis</name>
    <dbReference type="NCBI Taxonomy" id="267555"/>
    <lineage>
        <taxon>Eukaryota</taxon>
        <taxon>Viridiplantae</taxon>
        <taxon>Streptophyta</taxon>
        <taxon>Embryophyta</taxon>
        <taxon>Tracheophyta</taxon>
        <taxon>Spermatophyta</taxon>
        <taxon>Magnoliopsida</taxon>
        <taxon>eudicotyledons</taxon>
        <taxon>Gunneridae</taxon>
        <taxon>Pentapetalae</taxon>
        <taxon>asterids</taxon>
        <taxon>lamiids</taxon>
        <taxon>Solanales</taxon>
        <taxon>Convolvulaceae</taxon>
        <taxon>Cuscuteae</taxon>
        <taxon>Cuscuta</taxon>
        <taxon>Cuscuta subgen. Grammica</taxon>
        <taxon>Cuscuta sect. Cleistogrammica</taxon>
    </lineage>
</organism>
<evidence type="ECO:0000313" key="3">
    <source>
        <dbReference type="Proteomes" id="UP000249390"/>
    </source>
</evidence>
<dbReference type="InterPro" id="IPR019557">
    <property type="entry name" value="AminoTfrase-like_pln_mobile"/>
</dbReference>
<keyword evidence="3" id="KW-1185">Reference proteome</keyword>